<protein>
    <submittedName>
        <fullName evidence="2">Uncharacterized protein</fullName>
    </submittedName>
</protein>
<feature type="transmembrane region" description="Helical" evidence="1">
    <location>
        <begin position="50"/>
        <end position="70"/>
    </location>
</feature>
<reference evidence="2 3" key="1">
    <citation type="submission" date="2020-06" db="EMBL/GenBank/DDBJ databases">
        <title>Genome mining for natural products.</title>
        <authorList>
            <person name="Zhang B."/>
            <person name="Shi J."/>
            <person name="Ge H."/>
        </authorList>
    </citation>
    <scope>NUCLEOTIDE SEQUENCE [LARGE SCALE GENOMIC DNA]</scope>
    <source>
        <strain evidence="2 3">NA02069</strain>
    </source>
</reference>
<dbReference type="Proteomes" id="UP000509418">
    <property type="component" value="Chromosome"/>
</dbReference>
<keyword evidence="1" id="KW-1133">Transmembrane helix</keyword>
<evidence type="ECO:0000256" key="1">
    <source>
        <dbReference type="SAM" id="Phobius"/>
    </source>
</evidence>
<keyword evidence="1" id="KW-0472">Membrane</keyword>
<sequence>MGKKSSTNATGAEYRERRLVITTRSQRGKRTIQVVVDDHLALSLSVSTPLFLALVFLFIAAAYYLSATAFPF</sequence>
<accession>A0A7H8TIC5</accession>
<name>A0A7H8TIC5_STRCX</name>
<organism evidence="2 3">
    <name type="scientific">Streptomyces chartreusis</name>
    <dbReference type="NCBI Taxonomy" id="1969"/>
    <lineage>
        <taxon>Bacteria</taxon>
        <taxon>Bacillati</taxon>
        <taxon>Actinomycetota</taxon>
        <taxon>Actinomycetes</taxon>
        <taxon>Kitasatosporales</taxon>
        <taxon>Streptomycetaceae</taxon>
        <taxon>Streptomyces</taxon>
    </lineage>
</organism>
<dbReference type="RefSeq" id="WP_176578076.1">
    <property type="nucleotide sequence ID" value="NZ_CBDRGH010000005.1"/>
</dbReference>
<keyword evidence="1" id="KW-0812">Transmembrane</keyword>
<proteinExistence type="predicted"/>
<keyword evidence="3" id="KW-1185">Reference proteome</keyword>
<dbReference type="AlphaFoldDB" id="A0A7H8TIC5"/>
<dbReference type="EMBL" id="CP056041">
    <property type="protein sequence ID" value="QKZ23286.1"/>
    <property type="molecule type" value="Genomic_DNA"/>
</dbReference>
<gene>
    <name evidence="2" type="ORF">HUT05_41575</name>
</gene>
<evidence type="ECO:0000313" key="3">
    <source>
        <dbReference type="Proteomes" id="UP000509418"/>
    </source>
</evidence>
<evidence type="ECO:0000313" key="2">
    <source>
        <dbReference type="EMBL" id="QKZ23286.1"/>
    </source>
</evidence>